<name>A0ABY6R9D0_9ACTN</name>
<evidence type="ECO:0000313" key="5">
    <source>
        <dbReference type="Proteomes" id="UP001164506"/>
    </source>
</evidence>
<feature type="domain" description="Tetracycline repressor TetR C-terminal" evidence="3">
    <location>
        <begin position="15"/>
        <end position="64"/>
    </location>
</feature>
<dbReference type="InterPro" id="IPR004111">
    <property type="entry name" value="Repressor_TetR_C"/>
</dbReference>
<sequence length="233" mass="25473">MAHGDSELGGRGLGLLLAHPWTLRVATSGAPTGPNELAWFEALLRPLAQSGLAAENLVATAMFLSSAVRDLARIATEIVPYGSDYGNLLAEVVQADRQAEDFTTVRHPPLRRTGPLTRGSRNSAGIWPPIPCRLTLRIRREGGERMASGRPQTGDDVHRRWLQLLHRSTGNPSYQDAWFDEQCGGCRFWIALSGDLGLDWGACTHAGSPFDGRVRFEHDGCEHFSVRDDGTFG</sequence>
<dbReference type="RefSeq" id="WP_267260310.1">
    <property type="nucleotide sequence ID" value="NZ_CP084204.1"/>
</dbReference>
<evidence type="ECO:0000313" key="4">
    <source>
        <dbReference type="EMBL" id="UZX26212.1"/>
    </source>
</evidence>
<dbReference type="InterPro" id="IPR036271">
    <property type="entry name" value="Tet_transcr_reg_TetR-rel_C_sf"/>
</dbReference>
<keyword evidence="2" id="KW-0804">Transcription</keyword>
<dbReference type="Proteomes" id="UP001164506">
    <property type="component" value="Chromosome"/>
</dbReference>
<gene>
    <name evidence="4" type="ORF">LDH80_38550</name>
</gene>
<keyword evidence="1" id="KW-0805">Transcription regulation</keyword>
<dbReference type="Gene3D" id="1.10.357.10">
    <property type="entry name" value="Tetracycline Repressor, domain 2"/>
    <property type="match status" value="1"/>
</dbReference>
<evidence type="ECO:0000256" key="1">
    <source>
        <dbReference type="ARBA" id="ARBA00023015"/>
    </source>
</evidence>
<accession>A0ABY6R9D0</accession>
<protein>
    <submittedName>
        <fullName evidence="4">DUF3027 domain-containing protein</fullName>
    </submittedName>
</protein>
<reference evidence="4" key="1">
    <citation type="submission" date="2021-09" db="EMBL/GenBank/DDBJ databases">
        <title>Complete genome sequence and metabolic characterization of Streptomyces tanashiensis DSM 731 the producer of antibacterial Kalafungin and diverse secondary metabolites.</title>
        <authorList>
            <person name="Abbasi M.N."/>
            <person name="Anwar M.N."/>
            <person name="Alam K."/>
            <person name="Shoaib M."/>
            <person name="Lin Z."/>
            <person name="Hayat M."/>
            <person name="Ali M.I."/>
            <person name="Malik H.M.T."/>
            <person name="Ahmed I."/>
            <person name="Li A."/>
            <person name="Hailong Wang H."/>
            <person name="Zhang Y."/>
        </authorList>
    </citation>
    <scope>NUCLEOTIDE SEQUENCE</scope>
    <source>
        <strain evidence="4">Kala</strain>
    </source>
</reference>
<dbReference type="InterPro" id="IPR021391">
    <property type="entry name" value="DUF3027"/>
</dbReference>
<dbReference type="GeneID" id="95605465"/>
<dbReference type="Pfam" id="PF11228">
    <property type="entry name" value="DUF3027"/>
    <property type="match status" value="1"/>
</dbReference>
<keyword evidence="5" id="KW-1185">Reference proteome</keyword>
<dbReference type="Pfam" id="PF02909">
    <property type="entry name" value="TetR_C_1"/>
    <property type="match status" value="1"/>
</dbReference>
<evidence type="ECO:0000259" key="3">
    <source>
        <dbReference type="Pfam" id="PF02909"/>
    </source>
</evidence>
<proteinExistence type="predicted"/>
<dbReference type="EMBL" id="CP084204">
    <property type="protein sequence ID" value="UZX26212.1"/>
    <property type="molecule type" value="Genomic_DNA"/>
</dbReference>
<evidence type="ECO:0000256" key="2">
    <source>
        <dbReference type="ARBA" id="ARBA00023163"/>
    </source>
</evidence>
<dbReference type="SUPFAM" id="SSF48498">
    <property type="entry name" value="Tetracyclin repressor-like, C-terminal domain"/>
    <property type="match status" value="1"/>
</dbReference>
<organism evidence="4 5">
    <name type="scientific">Streptomyces tanashiensis</name>
    <dbReference type="NCBI Taxonomy" id="67367"/>
    <lineage>
        <taxon>Bacteria</taxon>
        <taxon>Bacillati</taxon>
        <taxon>Actinomycetota</taxon>
        <taxon>Actinomycetes</taxon>
        <taxon>Kitasatosporales</taxon>
        <taxon>Streptomycetaceae</taxon>
        <taxon>Streptomyces</taxon>
    </lineage>
</organism>